<proteinExistence type="predicted"/>
<dbReference type="AlphaFoldDB" id="A0A919RBD7"/>
<reference evidence="2" key="1">
    <citation type="submission" date="2021-01" db="EMBL/GenBank/DDBJ databases">
        <title>Whole genome shotgun sequence of Sphaerisporangium rufum NBRC 109079.</title>
        <authorList>
            <person name="Komaki H."/>
            <person name="Tamura T."/>
        </authorList>
    </citation>
    <scope>NUCLEOTIDE SEQUENCE</scope>
    <source>
        <strain evidence="2">NBRC 109079</strain>
    </source>
</reference>
<evidence type="ECO:0000313" key="3">
    <source>
        <dbReference type="Proteomes" id="UP000655287"/>
    </source>
</evidence>
<organism evidence="2 3">
    <name type="scientific">Sphaerisporangium rufum</name>
    <dbReference type="NCBI Taxonomy" id="1381558"/>
    <lineage>
        <taxon>Bacteria</taxon>
        <taxon>Bacillati</taxon>
        <taxon>Actinomycetota</taxon>
        <taxon>Actinomycetes</taxon>
        <taxon>Streptosporangiales</taxon>
        <taxon>Streptosporangiaceae</taxon>
        <taxon>Sphaerisporangium</taxon>
    </lineage>
</organism>
<accession>A0A919RBD7</accession>
<dbReference type="Proteomes" id="UP000655287">
    <property type="component" value="Unassembled WGS sequence"/>
</dbReference>
<comment type="caution">
    <text evidence="2">The sequence shown here is derived from an EMBL/GenBank/DDBJ whole genome shotgun (WGS) entry which is preliminary data.</text>
</comment>
<keyword evidence="3" id="KW-1185">Reference proteome</keyword>
<sequence length="81" mass="8604">MGRAAPRGIGGAPAEEKRRARDRRDRPDPPRAHPDPRCSTECGNLPQYGSYVDRGARGRGLRNGSAGIRRGGLLGGRPAAT</sequence>
<feature type="region of interest" description="Disordered" evidence="1">
    <location>
        <begin position="1"/>
        <end position="81"/>
    </location>
</feature>
<gene>
    <name evidence="2" type="ORF">Sru01_66070</name>
</gene>
<evidence type="ECO:0000256" key="1">
    <source>
        <dbReference type="SAM" id="MobiDB-lite"/>
    </source>
</evidence>
<evidence type="ECO:0000313" key="2">
    <source>
        <dbReference type="EMBL" id="GII81625.1"/>
    </source>
</evidence>
<feature type="compositionally biased region" description="Basic and acidic residues" evidence="1">
    <location>
        <begin position="14"/>
        <end position="38"/>
    </location>
</feature>
<protein>
    <submittedName>
        <fullName evidence="2">Uncharacterized protein</fullName>
    </submittedName>
</protein>
<name>A0A919RBD7_9ACTN</name>
<dbReference type="EMBL" id="BOOU01000104">
    <property type="protein sequence ID" value="GII81625.1"/>
    <property type="molecule type" value="Genomic_DNA"/>
</dbReference>